<dbReference type="InterPro" id="IPR031127">
    <property type="entry name" value="E3_UB_ligase_RBR"/>
</dbReference>
<keyword evidence="6" id="KW-0863">Zinc-finger</keyword>
<dbReference type="EC" id="2.3.2.31" evidence="2"/>
<dbReference type="GO" id="GO:0061630">
    <property type="term" value="F:ubiquitin protein ligase activity"/>
    <property type="evidence" value="ECO:0007669"/>
    <property type="project" value="UniProtKB-EC"/>
</dbReference>
<dbReference type="PANTHER" id="PTHR11685">
    <property type="entry name" value="RBR FAMILY RING FINGER AND IBR DOMAIN-CONTAINING"/>
    <property type="match status" value="1"/>
</dbReference>
<dbReference type="SMART" id="SM00647">
    <property type="entry name" value="IBR"/>
    <property type="match status" value="2"/>
</dbReference>
<dbReference type="GO" id="GO:0016567">
    <property type="term" value="P:protein ubiquitination"/>
    <property type="evidence" value="ECO:0007669"/>
    <property type="project" value="InterPro"/>
</dbReference>
<proteinExistence type="predicted"/>
<name>A0A814VCL7_9BILA</name>
<dbReference type="Proteomes" id="UP000663864">
    <property type="component" value="Unassembled WGS sequence"/>
</dbReference>
<evidence type="ECO:0000256" key="3">
    <source>
        <dbReference type="ARBA" id="ARBA00022679"/>
    </source>
</evidence>
<dbReference type="Gene3D" id="3.30.40.10">
    <property type="entry name" value="Zinc/RING finger domain, C3HC4 (zinc finger)"/>
    <property type="match status" value="1"/>
</dbReference>
<dbReference type="InterPro" id="IPR044066">
    <property type="entry name" value="TRIAD_supradom"/>
</dbReference>
<reference evidence="10" key="1">
    <citation type="submission" date="2021-02" db="EMBL/GenBank/DDBJ databases">
        <authorList>
            <person name="Nowell W R."/>
        </authorList>
    </citation>
    <scope>NUCLEOTIDE SEQUENCE</scope>
</reference>
<dbReference type="CDD" id="cd20335">
    <property type="entry name" value="BRcat_RBR"/>
    <property type="match status" value="1"/>
</dbReference>
<comment type="caution">
    <text evidence="10">The sequence shown here is derived from an EMBL/GenBank/DDBJ whole genome shotgun (WGS) entry which is preliminary data.</text>
</comment>
<accession>A0A814VCL7</accession>
<keyword evidence="4" id="KW-0479">Metal-binding</keyword>
<dbReference type="InterPro" id="IPR002867">
    <property type="entry name" value="IBR_dom"/>
</dbReference>
<keyword evidence="3" id="KW-0808">Transferase</keyword>
<evidence type="ECO:0000313" key="12">
    <source>
        <dbReference type="Proteomes" id="UP000663864"/>
    </source>
</evidence>
<evidence type="ECO:0000256" key="8">
    <source>
        <dbReference type="ARBA" id="ARBA00022833"/>
    </source>
</evidence>
<gene>
    <name evidence="11" type="ORF">JBS370_LOCUS28459</name>
    <name evidence="10" type="ORF">ZHD862_LOCUS22205</name>
</gene>
<dbReference type="Proteomes" id="UP000663836">
    <property type="component" value="Unassembled WGS sequence"/>
</dbReference>
<dbReference type="InterPro" id="IPR013083">
    <property type="entry name" value="Znf_RING/FYVE/PHD"/>
</dbReference>
<dbReference type="GO" id="GO:0008270">
    <property type="term" value="F:zinc ion binding"/>
    <property type="evidence" value="ECO:0007669"/>
    <property type="project" value="UniProtKB-KW"/>
</dbReference>
<comment type="catalytic activity">
    <reaction evidence="1">
        <text>[E2 ubiquitin-conjugating enzyme]-S-ubiquitinyl-L-cysteine + [acceptor protein]-L-lysine = [E2 ubiquitin-conjugating enzyme]-L-cysteine + [acceptor protein]-N(6)-ubiquitinyl-L-lysine.</text>
        <dbReference type="EC" id="2.3.2.31"/>
    </reaction>
</comment>
<evidence type="ECO:0000256" key="6">
    <source>
        <dbReference type="ARBA" id="ARBA00022771"/>
    </source>
</evidence>
<dbReference type="EMBL" id="CAJNOT010001371">
    <property type="protein sequence ID" value="CAF1189208.1"/>
    <property type="molecule type" value="Genomic_DNA"/>
</dbReference>
<dbReference type="SUPFAM" id="SSF57850">
    <property type="entry name" value="RING/U-box"/>
    <property type="match status" value="2"/>
</dbReference>
<evidence type="ECO:0000256" key="4">
    <source>
        <dbReference type="ARBA" id="ARBA00022723"/>
    </source>
</evidence>
<organism evidence="10 12">
    <name type="scientific">Rotaria sordida</name>
    <dbReference type="NCBI Taxonomy" id="392033"/>
    <lineage>
        <taxon>Eukaryota</taxon>
        <taxon>Metazoa</taxon>
        <taxon>Spiralia</taxon>
        <taxon>Gnathifera</taxon>
        <taxon>Rotifera</taxon>
        <taxon>Eurotatoria</taxon>
        <taxon>Bdelloidea</taxon>
        <taxon>Philodinida</taxon>
        <taxon>Philodinidae</taxon>
        <taxon>Rotaria</taxon>
    </lineage>
</organism>
<evidence type="ECO:0000259" key="9">
    <source>
        <dbReference type="PROSITE" id="PS51873"/>
    </source>
</evidence>
<evidence type="ECO:0000256" key="7">
    <source>
        <dbReference type="ARBA" id="ARBA00022786"/>
    </source>
</evidence>
<keyword evidence="5" id="KW-0677">Repeat</keyword>
<evidence type="ECO:0000256" key="1">
    <source>
        <dbReference type="ARBA" id="ARBA00001798"/>
    </source>
</evidence>
<dbReference type="AlphaFoldDB" id="A0A814VCL7"/>
<protein>
    <recommendedName>
        <fullName evidence="2">RBR-type E3 ubiquitin transferase</fullName>
        <ecNumber evidence="2">2.3.2.31</ecNumber>
    </recommendedName>
</protein>
<evidence type="ECO:0000256" key="5">
    <source>
        <dbReference type="ARBA" id="ARBA00022737"/>
    </source>
</evidence>
<evidence type="ECO:0000256" key="2">
    <source>
        <dbReference type="ARBA" id="ARBA00012251"/>
    </source>
</evidence>
<dbReference type="PROSITE" id="PS51873">
    <property type="entry name" value="TRIAD"/>
    <property type="match status" value="1"/>
</dbReference>
<keyword evidence="8" id="KW-0862">Zinc</keyword>
<sequence>MTSKSARSKKARLTDWQLFTNNGNFNNPLPPGRRLNKRYPYFLDDVDTDSVRIRCRTARSRNQSAISTTTKRILSARSIYYQRTPRVKSIYLDLNEESDQIGVYSSRKLGTGRTPTACSQRSHIWEPQAWSFSYLHRAIIAIDEQAKKDYLAGRTMHALAAWQNALIFCEQLTQRTQLWPENKAQLDEEIATLKRTYRKYMEEILRNNKNIHQNQILVPTRKCPMCRIEQSLDQFHERFNNDCQHVERTICDKCIYKNAKSRLENSSNIDMTCPEPNCTAKLNLKEIDQINETLNKIESVENSDDNSKSHTQERKTEFIWCAHEQCGSGQFHVLTENSSPMVTCLLCKRQTCARHHLKWHKGLTCQQYDQQQEQQAIENAQKQCPKCKYINEIDRNSHYKICSMCKYEYCSECKTDYKEIREIGLHHHKPTCSHYKNNTKKTTTKSSACTIL</sequence>
<evidence type="ECO:0000313" key="10">
    <source>
        <dbReference type="EMBL" id="CAF1189208.1"/>
    </source>
</evidence>
<keyword evidence="7" id="KW-0833">Ubl conjugation pathway</keyword>
<feature type="domain" description="RING-type" evidence="9">
    <location>
        <begin position="219"/>
        <end position="436"/>
    </location>
</feature>
<dbReference type="EMBL" id="CAJOBD010005717">
    <property type="protein sequence ID" value="CAF4040235.1"/>
    <property type="molecule type" value="Genomic_DNA"/>
</dbReference>
<evidence type="ECO:0000313" key="11">
    <source>
        <dbReference type="EMBL" id="CAF4040235.1"/>
    </source>
</evidence>
<dbReference type="Pfam" id="PF01485">
    <property type="entry name" value="IBR"/>
    <property type="match status" value="1"/>
</dbReference>